<dbReference type="Proteomes" id="UP000440066">
    <property type="component" value="Unassembled WGS sequence"/>
</dbReference>
<evidence type="ECO:0000313" key="9">
    <source>
        <dbReference type="Proteomes" id="UP000440066"/>
    </source>
</evidence>
<dbReference type="Gene3D" id="3.40.30.10">
    <property type="entry name" value="Glutaredoxin"/>
    <property type="match status" value="1"/>
</dbReference>
<comment type="caution">
    <text evidence="6">The sequence shown here is derived from an EMBL/GenBank/DDBJ whole genome shotgun (WGS) entry which is preliminary data.</text>
</comment>
<dbReference type="InterPro" id="IPR013740">
    <property type="entry name" value="Redoxin"/>
</dbReference>
<dbReference type="GO" id="GO:0004601">
    <property type="term" value="F:peroxidase activity"/>
    <property type="evidence" value="ECO:0007669"/>
    <property type="project" value="UniProtKB-KW"/>
</dbReference>
<gene>
    <name evidence="7" type="ORF">GF867_03665</name>
    <name evidence="6" type="ORF">GIY09_07950</name>
</gene>
<dbReference type="PANTHER" id="PTHR43110:SF1">
    <property type="entry name" value="THIOL PEROXIDASE"/>
    <property type="match status" value="1"/>
</dbReference>
<evidence type="ECO:0000256" key="1">
    <source>
        <dbReference type="ARBA" id="ARBA00022559"/>
    </source>
</evidence>
<keyword evidence="2" id="KW-0049">Antioxidant</keyword>
<dbReference type="RefSeq" id="WP_153831758.1">
    <property type="nucleotide sequence ID" value="NZ_WJQS01000006.1"/>
</dbReference>
<dbReference type="AlphaFoldDB" id="A0A6I2GDA2"/>
<feature type="domain" description="Thioredoxin" evidence="5">
    <location>
        <begin position="17"/>
        <end position="160"/>
    </location>
</feature>
<dbReference type="InterPro" id="IPR036249">
    <property type="entry name" value="Thioredoxin-like_sf"/>
</dbReference>
<dbReference type="Proteomes" id="UP000430975">
    <property type="component" value="Unassembled WGS sequence"/>
</dbReference>
<dbReference type="EMBL" id="WJQT01000003">
    <property type="protein sequence ID" value="MRJ46666.1"/>
    <property type="molecule type" value="Genomic_DNA"/>
</dbReference>
<organism evidence="6 8">
    <name type="scientific">Fundicoccus ignavus</name>
    <dbReference type="NCBI Taxonomy" id="2664442"/>
    <lineage>
        <taxon>Bacteria</taxon>
        <taxon>Bacillati</taxon>
        <taxon>Bacillota</taxon>
        <taxon>Bacilli</taxon>
        <taxon>Lactobacillales</taxon>
        <taxon>Aerococcaceae</taxon>
        <taxon>Fundicoccus</taxon>
    </lineage>
</organism>
<name>A0A6I2GDA2_9LACT</name>
<dbReference type="PROSITE" id="PS51352">
    <property type="entry name" value="THIOREDOXIN_2"/>
    <property type="match status" value="1"/>
</dbReference>
<dbReference type="InterPro" id="IPR050455">
    <property type="entry name" value="Tpx_Peroxidase_subfamily"/>
</dbReference>
<accession>A0A6I2GDA2</accession>
<dbReference type="Pfam" id="PF08534">
    <property type="entry name" value="Redoxin"/>
    <property type="match status" value="1"/>
</dbReference>
<reference evidence="6 8" key="2">
    <citation type="submission" date="2019-11" db="EMBL/GenBank/DDBJ databases">
        <title>Characterisation of Fundicoccus ignavus gen. nov. sp. nov., a novel genus of the family Aerococcaceae isolated from bulk tank milk.</title>
        <authorList>
            <person name="Siebert A."/>
            <person name="Huptas C."/>
            <person name="Wenning M."/>
            <person name="Scherer S."/>
            <person name="Doll E.V."/>
        </authorList>
    </citation>
    <scope>NUCLEOTIDE SEQUENCE [LARGE SCALE GENOMIC DNA]</scope>
    <source>
        <strain evidence="6 8">WS4759</strain>
    </source>
</reference>
<keyword evidence="4" id="KW-0676">Redox-active center</keyword>
<dbReference type="EMBL" id="WJQS01000006">
    <property type="protein sequence ID" value="MRI85797.1"/>
    <property type="molecule type" value="Genomic_DNA"/>
</dbReference>
<keyword evidence="3" id="KW-1015">Disulfide bond</keyword>
<evidence type="ECO:0000256" key="3">
    <source>
        <dbReference type="ARBA" id="ARBA00023157"/>
    </source>
</evidence>
<evidence type="ECO:0000256" key="4">
    <source>
        <dbReference type="ARBA" id="ARBA00023284"/>
    </source>
</evidence>
<evidence type="ECO:0000256" key="2">
    <source>
        <dbReference type="ARBA" id="ARBA00022862"/>
    </source>
</evidence>
<proteinExistence type="predicted"/>
<dbReference type="SUPFAM" id="SSF52833">
    <property type="entry name" value="Thioredoxin-like"/>
    <property type="match status" value="1"/>
</dbReference>
<keyword evidence="1" id="KW-0575">Peroxidase</keyword>
<evidence type="ECO:0000259" key="5">
    <source>
        <dbReference type="PROSITE" id="PS51352"/>
    </source>
</evidence>
<keyword evidence="8" id="KW-1185">Reference proteome</keyword>
<evidence type="ECO:0000313" key="7">
    <source>
        <dbReference type="EMBL" id="MRJ46666.1"/>
    </source>
</evidence>
<sequence length="161" mass="18020">MQIKRDQQIINIVGPTIEVGDLLPNAQLIDRNHQKVELKDYLKGTTVVSIVPDINTKTCDIQTSRFASIALEQNYTFVTISTNSPEDIMNWCQAANVDMIYLSDVERHFSQAAGLLMAEYDKLARTVLVIDGQGVIKYMEVVPDMRDEPNYTAALEAAAKL</sequence>
<evidence type="ECO:0000313" key="8">
    <source>
        <dbReference type="Proteomes" id="UP000430975"/>
    </source>
</evidence>
<protein>
    <submittedName>
        <fullName evidence="6">Redoxin family protein</fullName>
    </submittedName>
</protein>
<reference evidence="7 9" key="1">
    <citation type="submission" date="2019-11" db="EMBL/GenBank/DDBJ databases">
        <title>Characterisation of Fundicoccus ignavus gen. nov. sp. nov., a novel genus of the family Aerococcaceae from bulk tank milk.</title>
        <authorList>
            <person name="Siebert A."/>
            <person name="Huptas C."/>
            <person name="Wenning M."/>
            <person name="Scherer S."/>
            <person name="Doll E.V."/>
        </authorList>
    </citation>
    <scope>NUCLEOTIDE SEQUENCE [LARGE SCALE GENOMIC DNA]</scope>
    <source>
        <strain evidence="7 9">DSM 109652</strain>
    </source>
</reference>
<evidence type="ECO:0000313" key="6">
    <source>
        <dbReference type="EMBL" id="MRI85797.1"/>
    </source>
</evidence>
<dbReference type="InterPro" id="IPR013766">
    <property type="entry name" value="Thioredoxin_domain"/>
</dbReference>
<keyword evidence="1" id="KW-0560">Oxidoreductase</keyword>
<dbReference type="PANTHER" id="PTHR43110">
    <property type="entry name" value="THIOL PEROXIDASE"/>
    <property type="match status" value="1"/>
</dbReference>